<evidence type="ECO:0000313" key="2">
    <source>
        <dbReference type="EMBL" id="KZP29590.1"/>
    </source>
</evidence>
<evidence type="ECO:0000256" key="1">
    <source>
        <dbReference type="SAM" id="Phobius"/>
    </source>
</evidence>
<feature type="transmembrane region" description="Helical" evidence="1">
    <location>
        <begin position="26"/>
        <end position="48"/>
    </location>
</feature>
<gene>
    <name evidence="2" type="ORF">FIBSPDRAFT_851537</name>
</gene>
<keyword evidence="3" id="KW-1185">Reference proteome</keyword>
<dbReference type="AlphaFoldDB" id="A0A166SLJ5"/>
<keyword evidence="1" id="KW-0812">Transmembrane</keyword>
<organism evidence="2 3">
    <name type="scientific">Athelia psychrophila</name>
    <dbReference type="NCBI Taxonomy" id="1759441"/>
    <lineage>
        <taxon>Eukaryota</taxon>
        <taxon>Fungi</taxon>
        <taxon>Dikarya</taxon>
        <taxon>Basidiomycota</taxon>
        <taxon>Agaricomycotina</taxon>
        <taxon>Agaricomycetes</taxon>
        <taxon>Agaricomycetidae</taxon>
        <taxon>Atheliales</taxon>
        <taxon>Atheliaceae</taxon>
        <taxon>Athelia</taxon>
    </lineage>
</organism>
<dbReference type="EMBL" id="KV417498">
    <property type="protein sequence ID" value="KZP29590.1"/>
    <property type="molecule type" value="Genomic_DNA"/>
</dbReference>
<name>A0A166SLJ5_9AGAM</name>
<evidence type="ECO:0000313" key="3">
    <source>
        <dbReference type="Proteomes" id="UP000076532"/>
    </source>
</evidence>
<keyword evidence="1" id="KW-1133">Transmembrane helix</keyword>
<protein>
    <submittedName>
        <fullName evidence="2">Uncharacterized protein</fullName>
    </submittedName>
</protein>
<dbReference type="Proteomes" id="UP000076532">
    <property type="component" value="Unassembled WGS sequence"/>
</dbReference>
<reference evidence="2 3" key="1">
    <citation type="journal article" date="2016" name="Mol. Biol. Evol.">
        <title>Comparative Genomics of Early-Diverging Mushroom-Forming Fungi Provides Insights into the Origins of Lignocellulose Decay Capabilities.</title>
        <authorList>
            <person name="Nagy L.G."/>
            <person name="Riley R."/>
            <person name="Tritt A."/>
            <person name="Adam C."/>
            <person name="Daum C."/>
            <person name="Floudas D."/>
            <person name="Sun H."/>
            <person name="Yadav J.S."/>
            <person name="Pangilinan J."/>
            <person name="Larsson K.H."/>
            <person name="Matsuura K."/>
            <person name="Barry K."/>
            <person name="Labutti K."/>
            <person name="Kuo R."/>
            <person name="Ohm R.A."/>
            <person name="Bhattacharya S.S."/>
            <person name="Shirouzu T."/>
            <person name="Yoshinaga Y."/>
            <person name="Martin F.M."/>
            <person name="Grigoriev I.V."/>
            <person name="Hibbett D.S."/>
        </authorList>
    </citation>
    <scope>NUCLEOTIDE SEQUENCE [LARGE SCALE GENOMIC DNA]</scope>
    <source>
        <strain evidence="2 3">CBS 109695</strain>
    </source>
</reference>
<keyword evidence="1" id="KW-0472">Membrane</keyword>
<accession>A0A166SLJ5</accession>
<proteinExistence type="predicted"/>
<dbReference type="OrthoDB" id="10063670at2759"/>
<sequence>MGGPVTYGLCQTGEYTIAWMRDRRRLLLVGCNSLAVACYATAGFTFGVTVHHCRDAPCDHCVQ</sequence>